<proteinExistence type="predicted"/>
<sequence length="464" mass="48401">MAVILAYTSPALGHLYPFCALLRELAGRGHQVHVRTLADGVQLCRDLGFEAGAVDARIESLHNEDSVGGVLRAAGETVRALAACAAVEVGDIERAVRQVGPDLVIVDSNCWGAISFAEAENLAFVVFSAFTPYLRSPGSPPFGPGARPWPGPLGRVRDWGVGLVTGAVFDRPFRRGMRAVRAGLGLPDVRSADDLLRRAPAVLVATGKPFEYPHTDWGPSVAMIGPAPFDPRPAQIPAWLHDIEDPVVLVTTSSVPQADDRLIRTAVEALAGQGLHLVATSPARTVPAAGHGPGVTLTEFVPHSLVLERAVCVVTHGGMGVTQKALSRGIPVCAVPFGRDQFEVARRVEMARCGVRLPAKQLSPTTLRAAVADAMSMVDGAATVARGFAATGGVRRGADIVESMLGQRGSGERVAAAGEPGCPGPDRGSDQPRSNVVVSATDRRCPGGSGAPTVDGPIRTNTRG</sequence>
<organism evidence="3 4">
    <name type="scientific">Mycolicibacterium diernhoferi</name>
    <dbReference type="NCBI Taxonomy" id="1801"/>
    <lineage>
        <taxon>Bacteria</taxon>
        <taxon>Bacillati</taxon>
        <taxon>Actinomycetota</taxon>
        <taxon>Actinomycetes</taxon>
        <taxon>Mycobacteriales</taxon>
        <taxon>Mycobacteriaceae</taxon>
        <taxon>Mycolicibacterium</taxon>
    </lineage>
</organism>
<dbReference type="PANTHER" id="PTHR48050:SF13">
    <property type="entry name" value="STEROL 3-BETA-GLUCOSYLTRANSFERASE UGT80A2"/>
    <property type="match status" value="1"/>
</dbReference>
<dbReference type="Proteomes" id="UP000191039">
    <property type="component" value="Unassembled WGS sequence"/>
</dbReference>
<accession>A0A1T3WKE3</accession>
<dbReference type="SUPFAM" id="SSF53756">
    <property type="entry name" value="UDP-Glycosyltransferase/glycogen phosphorylase"/>
    <property type="match status" value="1"/>
</dbReference>
<protein>
    <submittedName>
        <fullName evidence="3">Glycosyl transferase</fullName>
    </submittedName>
</protein>
<dbReference type="Pfam" id="PF06722">
    <property type="entry name" value="EryCIII-like_C"/>
    <property type="match status" value="1"/>
</dbReference>
<reference evidence="3 4" key="1">
    <citation type="submission" date="2016-09" db="EMBL/GenBank/DDBJ databases">
        <title>genome sequences of unsequenced Mycobacteria.</title>
        <authorList>
            <person name="Greninger A.L."/>
            <person name="Jerome K.R."/>
            <person name="Mcnair B."/>
            <person name="Wallis C."/>
            <person name="Fang F."/>
        </authorList>
    </citation>
    <scope>NUCLEOTIDE SEQUENCE [LARGE SCALE GENOMIC DNA]</scope>
    <source>
        <strain evidence="3 4">BM1</strain>
    </source>
</reference>
<feature type="domain" description="Erythromycin biosynthesis protein CIII-like C-terminal" evidence="2">
    <location>
        <begin position="277"/>
        <end position="374"/>
    </location>
</feature>
<dbReference type="InterPro" id="IPR002213">
    <property type="entry name" value="UDP_glucos_trans"/>
</dbReference>
<dbReference type="GO" id="GO:0016758">
    <property type="term" value="F:hexosyltransferase activity"/>
    <property type="evidence" value="ECO:0007669"/>
    <property type="project" value="UniProtKB-ARBA"/>
</dbReference>
<evidence type="ECO:0000256" key="1">
    <source>
        <dbReference type="SAM" id="MobiDB-lite"/>
    </source>
</evidence>
<dbReference type="InterPro" id="IPR050426">
    <property type="entry name" value="Glycosyltransferase_28"/>
</dbReference>
<feature type="region of interest" description="Disordered" evidence="1">
    <location>
        <begin position="409"/>
        <end position="464"/>
    </location>
</feature>
<gene>
    <name evidence="3" type="ORF">BV510_10715</name>
</gene>
<dbReference type="PANTHER" id="PTHR48050">
    <property type="entry name" value="STEROL 3-BETA-GLUCOSYLTRANSFERASE"/>
    <property type="match status" value="1"/>
</dbReference>
<dbReference type="GO" id="GO:0017000">
    <property type="term" value="P:antibiotic biosynthetic process"/>
    <property type="evidence" value="ECO:0007669"/>
    <property type="project" value="UniProtKB-ARBA"/>
</dbReference>
<name>A0A1T3WKE3_9MYCO</name>
<evidence type="ECO:0000259" key="2">
    <source>
        <dbReference type="Pfam" id="PF06722"/>
    </source>
</evidence>
<dbReference type="InterPro" id="IPR010610">
    <property type="entry name" value="EryCIII-like_C"/>
</dbReference>
<dbReference type="CDD" id="cd03784">
    <property type="entry name" value="GT1_Gtf-like"/>
    <property type="match status" value="1"/>
</dbReference>
<keyword evidence="3" id="KW-0808">Transferase</keyword>
<dbReference type="Gene3D" id="3.40.50.2000">
    <property type="entry name" value="Glycogen Phosphorylase B"/>
    <property type="match status" value="2"/>
</dbReference>
<comment type="caution">
    <text evidence="3">The sequence shown here is derived from an EMBL/GenBank/DDBJ whole genome shotgun (WGS) entry which is preliminary data.</text>
</comment>
<dbReference type="EMBL" id="MIJD01000091">
    <property type="protein sequence ID" value="OPE54370.1"/>
    <property type="molecule type" value="Genomic_DNA"/>
</dbReference>
<dbReference type="RefSeq" id="WP_109790392.1">
    <property type="nucleotide sequence ID" value="NZ_MIJD01000091.1"/>
</dbReference>
<dbReference type="GO" id="GO:0008194">
    <property type="term" value="F:UDP-glycosyltransferase activity"/>
    <property type="evidence" value="ECO:0007669"/>
    <property type="project" value="InterPro"/>
</dbReference>
<dbReference type="AlphaFoldDB" id="A0A1T3WKE3"/>
<evidence type="ECO:0000313" key="4">
    <source>
        <dbReference type="Proteomes" id="UP000191039"/>
    </source>
</evidence>
<evidence type="ECO:0000313" key="3">
    <source>
        <dbReference type="EMBL" id="OPE54370.1"/>
    </source>
</evidence>